<dbReference type="EMBL" id="GL433849">
    <property type="protein sequence ID" value="EFN53959.1"/>
    <property type="molecule type" value="Genomic_DNA"/>
</dbReference>
<dbReference type="InterPro" id="IPR000400">
    <property type="entry name" value="Glyco_hydro_46"/>
</dbReference>
<evidence type="ECO:0008006" key="3">
    <source>
        <dbReference type="Google" id="ProtNLM"/>
    </source>
</evidence>
<dbReference type="OMA" id="DNADETW"/>
<dbReference type="SUPFAM" id="SSF53955">
    <property type="entry name" value="Lysozyme-like"/>
    <property type="match status" value="1"/>
</dbReference>
<dbReference type="GO" id="GO:0005975">
    <property type="term" value="P:carbohydrate metabolic process"/>
    <property type="evidence" value="ECO:0007669"/>
    <property type="project" value="InterPro"/>
</dbReference>
<protein>
    <recommendedName>
        <fullName evidence="3">Chitosanase</fullName>
    </recommendedName>
</protein>
<dbReference type="InterPro" id="IPR023099">
    <property type="entry name" value="Glyco_hydro_46_N"/>
</dbReference>
<reference evidence="1 2" key="1">
    <citation type="journal article" date="2010" name="Plant Cell">
        <title>The Chlorella variabilis NC64A genome reveals adaptation to photosymbiosis, coevolution with viruses, and cryptic sex.</title>
        <authorList>
            <person name="Blanc G."/>
            <person name="Duncan G."/>
            <person name="Agarkova I."/>
            <person name="Borodovsky M."/>
            <person name="Gurnon J."/>
            <person name="Kuo A."/>
            <person name="Lindquist E."/>
            <person name="Lucas S."/>
            <person name="Pangilinan J."/>
            <person name="Polle J."/>
            <person name="Salamov A."/>
            <person name="Terry A."/>
            <person name="Yamada T."/>
            <person name="Dunigan D.D."/>
            <person name="Grigoriev I.V."/>
            <person name="Claverie J.M."/>
            <person name="Van Etten J.L."/>
        </authorList>
    </citation>
    <scope>NUCLEOTIDE SEQUENCE [LARGE SCALE GENOMIC DNA]</scope>
    <source>
        <strain evidence="1 2">NC64A</strain>
    </source>
</reference>
<dbReference type="Proteomes" id="UP000008141">
    <property type="component" value="Unassembled WGS sequence"/>
</dbReference>
<dbReference type="GO" id="GO:0005576">
    <property type="term" value="C:extracellular region"/>
    <property type="evidence" value="ECO:0007669"/>
    <property type="project" value="InterPro"/>
</dbReference>
<dbReference type="Gene3D" id="3.30.386.10">
    <property type="entry name" value="Chitosanase, subunit A, domain 2"/>
    <property type="match status" value="1"/>
</dbReference>
<dbReference type="OrthoDB" id="76114at2759"/>
<dbReference type="GO" id="GO:0016977">
    <property type="term" value="F:chitosanase activity"/>
    <property type="evidence" value="ECO:0007669"/>
    <property type="project" value="InterPro"/>
</dbReference>
<dbReference type="RefSeq" id="XP_005846061.1">
    <property type="nucleotide sequence ID" value="XM_005845999.1"/>
</dbReference>
<dbReference type="eggNOG" id="ENOG502S96N">
    <property type="taxonomic scope" value="Eukaryota"/>
</dbReference>
<organism evidence="2">
    <name type="scientific">Chlorella variabilis</name>
    <name type="common">Green alga</name>
    <dbReference type="NCBI Taxonomy" id="554065"/>
    <lineage>
        <taxon>Eukaryota</taxon>
        <taxon>Viridiplantae</taxon>
        <taxon>Chlorophyta</taxon>
        <taxon>core chlorophytes</taxon>
        <taxon>Trebouxiophyceae</taxon>
        <taxon>Chlorellales</taxon>
        <taxon>Chlorellaceae</taxon>
        <taxon>Chlorella clade</taxon>
        <taxon>Chlorella</taxon>
    </lineage>
</organism>
<dbReference type="Gene3D" id="1.20.141.10">
    <property type="entry name" value="Chitosanase, subunit A, domain 1"/>
    <property type="match status" value="1"/>
</dbReference>
<gene>
    <name evidence="1" type="ORF">CHLNCDRAFT_53480</name>
</gene>
<accession>E1ZJA2</accession>
<sequence>MPAQLASWLHGSSLQRVADDGFAEELGDGRGITFGRAGFTTGTGDGLVVVQRYADLKPENNTLAEYLPALRHIVRQLRALEASSSHDFNGTIDDLEGLDGFAEAVRELGGDPEFQAVQDMTLQALYFQPSQRAARALGLKYALSKAQLYDAWVQHGAADAEGSHRKFRKAANGIVAWVNEELGGTPLTGVNETLWLETYLARRKWVLDNADETWQDSTPRVDLYRWLLELKARGLDKPIRLSWAKCQLTEGVHHRGPCTNQTSAAYAVGGVDYGDFYIP</sequence>
<dbReference type="Pfam" id="PF01374">
    <property type="entry name" value="Glyco_hydro_46"/>
    <property type="match status" value="1"/>
</dbReference>
<dbReference type="KEGG" id="cvr:CHLNCDRAFT_53480"/>
<dbReference type="CDD" id="cd00978">
    <property type="entry name" value="chitosanase_GH46"/>
    <property type="match status" value="1"/>
</dbReference>
<dbReference type="AlphaFoldDB" id="E1ZJA2"/>
<evidence type="ECO:0000313" key="1">
    <source>
        <dbReference type="EMBL" id="EFN53959.1"/>
    </source>
</evidence>
<dbReference type="GeneID" id="17353460"/>
<keyword evidence="2" id="KW-1185">Reference proteome</keyword>
<proteinExistence type="predicted"/>
<evidence type="ECO:0000313" key="2">
    <source>
        <dbReference type="Proteomes" id="UP000008141"/>
    </source>
</evidence>
<name>E1ZJA2_CHLVA</name>
<dbReference type="InterPro" id="IPR023346">
    <property type="entry name" value="Lysozyme-like_dom_sf"/>
</dbReference>
<dbReference type="InParanoid" id="E1ZJA2"/>